<name>A0A4P6FTJ1_9MICO</name>
<evidence type="ECO:0000256" key="2">
    <source>
        <dbReference type="SAM" id="Phobius"/>
    </source>
</evidence>
<dbReference type="Proteomes" id="UP000291259">
    <property type="component" value="Chromosome"/>
</dbReference>
<keyword evidence="4" id="KW-1185">Reference proteome</keyword>
<dbReference type="InterPro" id="IPR016566">
    <property type="entry name" value="UCP010219"/>
</dbReference>
<organism evidence="3 4">
    <name type="scientific">Agromyces protaetiae</name>
    <dbReference type="NCBI Taxonomy" id="2509455"/>
    <lineage>
        <taxon>Bacteria</taxon>
        <taxon>Bacillati</taxon>
        <taxon>Actinomycetota</taxon>
        <taxon>Actinomycetes</taxon>
        <taxon>Micrococcales</taxon>
        <taxon>Microbacteriaceae</taxon>
        <taxon>Agromyces</taxon>
    </lineage>
</organism>
<proteinExistence type="predicted"/>
<accession>A0A4P6FTJ1</accession>
<keyword evidence="2" id="KW-0472">Membrane</keyword>
<gene>
    <name evidence="3" type="ORF">ET445_11505</name>
</gene>
<feature type="region of interest" description="Disordered" evidence="1">
    <location>
        <begin position="1"/>
        <end position="46"/>
    </location>
</feature>
<dbReference type="EMBL" id="CP035491">
    <property type="protein sequence ID" value="QAY73878.1"/>
    <property type="molecule type" value="Genomic_DNA"/>
</dbReference>
<keyword evidence="2" id="KW-0812">Transmembrane</keyword>
<feature type="transmembrane region" description="Helical" evidence="2">
    <location>
        <begin position="144"/>
        <end position="160"/>
    </location>
</feature>
<evidence type="ECO:0000313" key="4">
    <source>
        <dbReference type="Proteomes" id="UP000291259"/>
    </source>
</evidence>
<feature type="transmembrane region" description="Helical" evidence="2">
    <location>
        <begin position="180"/>
        <end position="202"/>
    </location>
</feature>
<dbReference type="AlphaFoldDB" id="A0A4P6FTJ1"/>
<keyword evidence="2" id="KW-1133">Transmembrane helix</keyword>
<sequence length="281" mass="30219">MTDPEGDARVERASQPDDSSSSAGREDSAQDVSAEASGDDATEPDLRDELKRQFAEAAERSGLGGLVRDERLAARDVLKAVGGVRGILEALFPGLVFLVLYSVLTSFSGWSGQEALVPSLGASVGLAVVFTIVRLVARSSPTQSIAGLVGVLLSAALSLWTGDARDNYVLGFFTNAGYALALLVSLFVKWPAIGLVVGFLVGDGTEWRTDKRKVRIAQFLTLAWIGFFVLRLVVQVPLYLVDNVQALGVTRLLMGVPLYALMLVFTWLVVRSAWQSSRAER</sequence>
<feature type="transmembrane region" description="Helical" evidence="2">
    <location>
        <begin position="116"/>
        <end position="137"/>
    </location>
</feature>
<dbReference type="KEGG" id="agf:ET445_11505"/>
<feature type="transmembrane region" description="Helical" evidence="2">
    <location>
        <begin position="254"/>
        <end position="274"/>
    </location>
</feature>
<dbReference type="OrthoDB" id="5244221at2"/>
<dbReference type="RefSeq" id="WP_129191428.1">
    <property type="nucleotide sequence ID" value="NZ_CP035491.1"/>
</dbReference>
<dbReference type="Pfam" id="PF11361">
    <property type="entry name" value="DUF3159"/>
    <property type="match status" value="1"/>
</dbReference>
<feature type="transmembrane region" description="Helical" evidence="2">
    <location>
        <begin position="214"/>
        <end position="234"/>
    </location>
</feature>
<reference evidence="3 4" key="1">
    <citation type="submission" date="2019-01" db="EMBL/GenBank/DDBJ databases">
        <title>Genome sequencing of strain FW100M-8.</title>
        <authorList>
            <person name="Heo J."/>
            <person name="Kim S.-J."/>
            <person name="Kim J.-S."/>
            <person name="Hong S.-B."/>
            <person name="Kwon S.-W."/>
        </authorList>
    </citation>
    <scope>NUCLEOTIDE SEQUENCE [LARGE SCALE GENOMIC DNA]</scope>
    <source>
        <strain evidence="3 4">FW100M-8</strain>
    </source>
</reference>
<feature type="compositionally biased region" description="Basic and acidic residues" evidence="1">
    <location>
        <begin position="1"/>
        <end position="15"/>
    </location>
</feature>
<protein>
    <submittedName>
        <fullName evidence="3">DUF3159 domain-containing protein</fullName>
    </submittedName>
</protein>
<evidence type="ECO:0000313" key="3">
    <source>
        <dbReference type="EMBL" id="QAY73878.1"/>
    </source>
</evidence>
<feature type="transmembrane region" description="Helical" evidence="2">
    <location>
        <begin position="90"/>
        <end position="110"/>
    </location>
</feature>
<evidence type="ECO:0000256" key="1">
    <source>
        <dbReference type="SAM" id="MobiDB-lite"/>
    </source>
</evidence>